<dbReference type="Proteomes" id="UP000007718">
    <property type="component" value="Chromosome"/>
</dbReference>
<organism evidence="3 4">
    <name type="scientific">Deinococcus proteolyticus (strain ATCC 35074 / DSM 20540 / JCM 6276 / NBRC 101906 / NCIMB 13154 / VKM Ac-1939 / CCM 2703 / MRP)</name>
    <dbReference type="NCBI Taxonomy" id="693977"/>
    <lineage>
        <taxon>Bacteria</taxon>
        <taxon>Thermotogati</taxon>
        <taxon>Deinococcota</taxon>
        <taxon>Deinococci</taxon>
        <taxon>Deinococcales</taxon>
        <taxon>Deinococcaceae</taxon>
        <taxon>Deinococcus</taxon>
    </lineage>
</organism>
<evidence type="ECO:0000256" key="1">
    <source>
        <dbReference type="SAM" id="MobiDB-lite"/>
    </source>
</evidence>
<protein>
    <recommendedName>
        <fullName evidence="2">DUF305 domain-containing protein</fullName>
    </recommendedName>
</protein>
<keyword evidence="4" id="KW-1185">Reference proteome</keyword>
<evidence type="ECO:0000313" key="4">
    <source>
        <dbReference type="Proteomes" id="UP000007718"/>
    </source>
</evidence>
<dbReference type="AlphaFoldDB" id="F0RL90"/>
<name>F0RL90_DEIPM</name>
<dbReference type="Pfam" id="PF03713">
    <property type="entry name" value="DUF305"/>
    <property type="match status" value="2"/>
</dbReference>
<dbReference type="InterPro" id="IPR012347">
    <property type="entry name" value="Ferritin-like"/>
</dbReference>
<feature type="domain" description="DUF305" evidence="2">
    <location>
        <begin position="65"/>
        <end position="151"/>
    </location>
</feature>
<feature type="compositionally biased region" description="Low complexity" evidence="1">
    <location>
        <begin position="51"/>
        <end position="77"/>
    </location>
</feature>
<evidence type="ECO:0000259" key="2">
    <source>
        <dbReference type="Pfam" id="PF03713"/>
    </source>
</evidence>
<proteinExistence type="predicted"/>
<dbReference type="eggNOG" id="COG3544">
    <property type="taxonomic scope" value="Bacteria"/>
</dbReference>
<feature type="region of interest" description="Disordered" evidence="1">
    <location>
        <begin position="29"/>
        <end position="93"/>
    </location>
</feature>
<dbReference type="HOGENOM" id="CLU_1169143_0_0_0"/>
<feature type="domain" description="DUF305" evidence="2">
    <location>
        <begin position="167"/>
        <end position="234"/>
    </location>
</feature>
<reference evidence="3 4" key="2">
    <citation type="journal article" date="2012" name="Stand. Genomic Sci.">
        <title>Complete genome sequence of the orange-red pigmented, radioresistant Deinococcus proteolyticus type strain (MRP(T)).</title>
        <authorList>
            <person name="Copeland A."/>
            <person name="Zeytun A."/>
            <person name="Yassawong M."/>
            <person name="Nolan M."/>
            <person name="Lucas S."/>
            <person name="Hammon N."/>
            <person name="Deshpande S."/>
            <person name="Cheng J.F."/>
            <person name="Han C."/>
            <person name="Tapia R."/>
            <person name="Goodwin L.A."/>
            <person name="Pitluck S."/>
            <person name="Mavromatis K."/>
            <person name="Liolios K."/>
            <person name="Pagani I."/>
            <person name="Ivanova N."/>
            <person name="Mikhailova N."/>
            <person name="Pati A."/>
            <person name="Chen A."/>
            <person name="Palaniappan K."/>
            <person name="Land M."/>
            <person name="Hauser L."/>
            <person name="Jeffries C.D."/>
            <person name="Brambilla E.M."/>
            <person name="Rohde M."/>
            <person name="Sikorski J."/>
            <person name="Pukall R."/>
            <person name="Goker M."/>
            <person name="Detter J.C."/>
            <person name="Woyke T."/>
            <person name="Bristow J."/>
            <person name="Eisen J.A."/>
            <person name="Markowitz V."/>
            <person name="Hugenholtz P."/>
            <person name="Kyrpides N.C."/>
            <person name="Klenk H.P."/>
            <person name="Lapidus A."/>
        </authorList>
    </citation>
    <scope>NUCLEOTIDE SEQUENCE [LARGE SCALE GENOMIC DNA]</scope>
    <source>
        <strain evidence="4">ATCC 35074 / DSM 20540 / JCM 6276 / NBRC 101906 / NCIMB 13154 / VKM Ac-1939 / CCM 2703 / MRP</strain>
    </source>
</reference>
<dbReference type="OrthoDB" id="8603558at2"/>
<evidence type="ECO:0000313" key="3">
    <source>
        <dbReference type="EMBL" id="ADY26882.1"/>
    </source>
</evidence>
<dbReference type="Gene3D" id="1.20.1260.10">
    <property type="match status" value="2"/>
</dbReference>
<gene>
    <name evidence="3" type="ordered locus">Deipr_1749</name>
</gene>
<dbReference type="PANTHER" id="PTHR36933:SF1">
    <property type="entry name" value="SLL0788 PROTEIN"/>
    <property type="match status" value="1"/>
</dbReference>
<dbReference type="EMBL" id="CP002536">
    <property type="protein sequence ID" value="ADY26882.1"/>
    <property type="molecule type" value="Genomic_DNA"/>
</dbReference>
<dbReference type="RefSeq" id="WP_013615490.1">
    <property type="nucleotide sequence ID" value="NC_015161.1"/>
</dbReference>
<dbReference type="InterPro" id="IPR005183">
    <property type="entry name" value="DUF305_CopM-like"/>
</dbReference>
<reference evidence="4" key="1">
    <citation type="submission" date="2011-02" db="EMBL/GenBank/DDBJ databases">
        <title>The complete sequence of chromosome of Deinococcus proteolyticus DSM 20540.</title>
        <authorList>
            <consortium name="US DOE Joint Genome Institute (JGI-PGF)"/>
            <person name="Lucas S."/>
            <person name="Copeland A."/>
            <person name="Lapidus A."/>
            <person name="Bruce D."/>
            <person name="Goodwin L."/>
            <person name="Pitluck S."/>
            <person name="Kyrpides N."/>
            <person name="Mavromatis K."/>
            <person name="Pagani I."/>
            <person name="Ivanova N."/>
            <person name="Ovchinnikova G."/>
            <person name="Zeytun A."/>
            <person name="Detter J.C."/>
            <person name="Han C."/>
            <person name="Land M."/>
            <person name="Hauser L."/>
            <person name="Markowitz V."/>
            <person name="Cheng J.-F."/>
            <person name="Hugenholtz P."/>
            <person name="Woyke T."/>
            <person name="Wu D."/>
            <person name="Pukall R."/>
            <person name="Steenblock K."/>
            <person name="Brambilla E."/>
            <person name="Klenk H.-P."/>
            <person name="Eisen J.A."/>
        </authorList>
    </citation>
    <scope>NUCLEOTIDE SEQUENCE [LARGE SCALE GENOMIC DNA]</scope>
    <source>
        <strain evidence="4">ATCC 35074 / DSM 20540 / JCM 6276 / NBRC 101906 / NCIMB 13154 / VKM Ac-1939 / CCM 2703 / MRP</strain>
    </source>
</reference>
<dbReference type="PANTHER" id="PTHR36933">
    <property type="entry name" value="SLL0788 PROTEIN"/>
    <property type="match status" value="1"/>
</dbReference>
<feature type="compositionally biased region" description="Polar residues" evidence="1">
    <location>
        <begin position="29"/>
        <end position="48"/>
    </location>
</feature>
<sequence length="237" mass="24693">MWKSKFLLFSLCLGAVSCTGKPSEQTVTVSEASASPTSTSQAGTSQVEAGSAVSTSVPTTSAPVTSAPTTSAPATASGMAGHDHGAGGPDLTGLQGEAFDRAFLSMMVAHHQGAVEMSRPALNSEDLQVRGWAEAIVMAQEREIEQMTALLEPLGGLDEAAAAPMRAEMQNMAGHTGHAANPDRAFVEAMLPHHQSAVDMAQLAEGRSQNADVLALAQDIVATQQREMAEFRDYLAQ</sequence>
<accession>F0RL90</accession>
<dbReference type="PROSITE" id="PS51257">
    <property type="entry name" value="PROKAR_LIPOPROTEIN"/>
    <property type="match status" value="1"/>
</dbReference>
<dbReference type="KEGG" id="dpt:Deipr_1749"/>
<dbReference type="STRING" id="693977.Deipr_1749"/>